<accession>A0A061JAJ8</accession>
<dbReference type="PANTHER" id="PTHR12714:SF9">
    <property type="entry name" value="PROTEIN-S-ISOPRENYLCYSTEINE O-METHYLTRANSFERASE"/>
    <property type="match status" value="1"/>
</dbReference>
<protein>
    <recommendedName>
        <fullName evidence="3 10">Protein-S-isoprenylcysteine O-methyltransferase</fullName>
        <ecNumber evidence="3 10">2.1.1.100</ecNumber>
    </recommendedName>
</protein>
<dbReference type="GO" id="GO:0005789">
    <property type="term" value="C:endoplasmic reticulum membrane"/>
    <property type="evidence" value="ECO:0007669"/>
    <property type="project" value="UniProtKB-SubCell"/>
</dbReference>
<keyword evidence="8 10" id="KW-1133">Transmembrane helix</keyword>
<dbReference type="InterPro" id="IPR007269">
    <property type="entry name" value="ICMT_MeTrfase"/>
</dbReference>
<proteinExistence type="inferred from homology"/>
<feature type="transmembrane region" description="Helical" evidence="10">
    <location>
        <begin position="193"/>
        <end position="213"/>
    </location>
</feature>
<keyword evidence="6 10" id="KW-0949">S-adenosyl-L-methionine</keyword>
<dbReference type="Gene3D" id="1.20.120.1630">
    <property type="match status" value="1"/>
</dbReference>
<evidence type="ECO:0000256" key="9">
    <source>
        <dbReference type="ARBA" id="ARBA00023136"/>
    </source>
</evidence>
<name>A0A061JAJ8_TRYRA</name>
<evidence type="ECO:0000256" key="10">
    <source>
        <dbReference type="RuleBase" id="RU362022"/>
    </source>
</evidence>
<evidence type="ECO:0000313" key="12">
    <source>
        <dbReference type="Proteomes" id="UP000031737"/>
    </source>
</evidence>
<evidence type="ECO:0000256" key="8">
    <source>
        <dbReference type="ARBA" id="ARBA00022989"/>
    </source>
</evidence>
<evidence type="ECO:0000256" key="4">
    <source>
        <dbReference type="ARBA" id="ARBA00022603"/>
    </source>
</evidence>
<feature type="transmembrane region" description="Helical" evidence="10">
    <location>
        <begin position="87"/>
        <end position="106"/>
    </location>
</feature>
<keyword evidence="7 10" id="KW-0812">Transmembrane</keyword>
<feature type="transmembrane region" description="Helical" evidence="10">
    <location>
        <begin position="16"/>
        <end position="40"/>
    </location>
</feature>
<evidence type="ECO:0000256" key="6">
    <source>
        <dbReference type="ARBA" id="ARBA00022691"/>
    </source>
</evidence>
<evidence type="ECO:0000256" key="5">
    <source>
        <dbReference type="ARBA" id="ARBA00022679"/>
    </source>
</evidence>
<dbReference type="EC" id="2.1.1.100" evidence="3 10"/>
<evidence type="ECO:0000256" key="3">
    <source>
        <dbReference type="ARBA" id="ARBA00012151"/>
    </source>
</evidence>
<feature type="transmembrane region" description="Helical" evidence="10">
    <location>
        <begin position="126"/>
        <end position="146"/>
    </location>
</feature>
<sequence length="249" mass="28311">MNFEKEAEHKLIRETVLIAFGLGACFMFASALICHSLWYTASVEEYAAGAYILCIPVLFHMSEFLVAASLGRHDTHPDAFLLFNSKAYTVAISAAWIEFFVEWLLVPESWKVSRGSLAGWFLRLNYSNVTVVALLSVVFYLVRVVGMLQCGLNFSLLIETQRRSSHVLVDCGIYAVLRHPAYFGFFWRTLLSQLVLANPLCFVVYAGVMLEFFRKRIAYEEALLESEEFFGEKYKAYKAKTVVGIPLIH</sequence>
<dbReference type="Proteomes" id="UP000031737">
    <property type="component" value="Unassembled WGS sequence"/>
</dbReference>
<dbReference type="Pfam" id="PF04140">
    <property type="entry name" value="ICMT"/>
    <property type="match status" value="1"/>
</dbReference>
<reference evidence="11 12" key="1">
    <citation type="submission" date="2013-07" db="EMBL/GenBank/DDBJ databases">
        <authorList>
            <person name="Stoco P.H."/>
            <person name="Wagner G."/>
            <person name="Gerber A."/>
            <person name="Zaha A."/>
            <person name="Thompson C."/>
            <person name="Bartholomeu D.C."/>
            <person name="Luckemeyer D.D."/>
            <person name="Bahia D."/>
            <person name="Loreto E."/>
            <person name="Prestes E.B."/>
            <person name="Lima F.M."/>
            <person name="Rodrigues-Luiz G."/>
            <person name="Vallejo G.A."/>
            <person name="Filho J.F."/>
            <person name="Monteiro K.M."/>
            <person name="Tyler K.M."/>
            <person name="de Almeida L.G."/>
            <person name="Ortiz M.F."/>
            <person name="Siervo M.A."/>
            <person name="de Moraes M.H."/>
            <person name="Cunha O.L."/>
            <person name="Mendonca-Neto R."/>
            <person name="Silva R."/>
            <person name="Teixeira S.M."/>
            <person name="Murta S.M."/>
            <person name="Sincero T.C."/>
            <person name="Mendes T.A."/>
            <person name="Urmenyi T.P."/>
            <person name="Silva V.G."/>
            <person name="da Rocha W.D."/>
            <person name="Andersson B."/>
            <person name="Romanha A.J."/>
            <person name="Steindel M."/>
            <person name="de Vasconcelos A.T."/>
            <person name="Grisard E.C."/>
        </authorList>
    </citation>
    <scope>NUCLEOTIDE SEQUENCE [LARGE SCALE GENOMIC DNA]</scope>
    <source>
        <strain evidence="11 12">SC58</strain>
    </source>
</reference>
<keyword evidence="4 10" id="KW-0489">Methyltransferase</keyword>
<comment type="similarity">
    <text evidence="2 10">Belongs to the class VI-like SAM-binding methyltransferase superfamily. Isoprenylcysteine carboxyl methyltransferase family.</text>
</comment>
<feature type="transmembrane region" description="Helical" evidence="10">
    <location>
        <begin position="46"/>
        <end position="66"/>
    </location>
</feature>
<dbReference type="PROSITE" id="PS51564">
    <property type="entry name" value="SAM_ICMT"/>
    <property type="match status" value="1"/>
</dbReference>
<gene>
    <name evidence="11" type="ORF">TRSC58_01173</name>
</gene>
<dbReference type="EMBL" id="AUPL01001173">
    <property type="protein sequence ID" value="ESL11086.1"/>
    <property type="molecule type" value="Genomic_DNA"/>
</dbReference>
<keyword evidence="12" id="KW-1185">Reference proteome</keyword>
<keyword evidence="5 11" id="KW-0808">Transferase</keyword>
<organism evidence="11 12">
    <name type="scientific">Trypanosoma rangeli SC58</name>
    <dbReference type="NCBI Taxonomy" id="429131"/>
    <lineage>
        <taxon>Eukaryota</taxon>
        <taxon>Discoba</taxon>
        <taxon>Euglenozoa</taxon>
        <taxon>Kinetoplastea</taxon>
        <taxon>Metakinetoplastina</taxon>
        <taxon>Trypanosomatida</taxon>
        <taxon>Trypanosomatidae</taxon>
        <taxon>Trypanosoma</taxon>
        <taxon>Herpetosoma</taxon>
    </lineage>
</organism>
<evidence type="ECO:0000256" key="7">
    <source>
        <dbReference type="ARBA" id="ARBA00022692"/>
    </source>
</evidence>
<comment type="caution">
    <text evidence="11">The sequence shown here is derived from an EMBL/GenBank/DDBJ whole genome shotgun (WGS) entry which is preliminary data.</text>
</comment>
<keyword evidence="9 10" id="KW-0472">Membrane</keyword>
<comment type="catalytic activity">
    <reaction evidence="10">
        <text>[protein]-C-terminal S-[(2E,6E)-farnesyl]-L-cysteine + S-adenosyl-L-methionine = [protein]-C-terminal S-[(2E,6E)-farnesyl]-L-cysteine methyl ester + S-adenosyl-L-homocysteine</text>
        <dbReference type="Rhea" id="RHEA:21672"/>
        <dbReference type="Rhea" id="RHEA-COMP:12125"/>
        <dbReference type="Rhea" id="RHEA-COMP:12126"/>
        <dbReference type="ChEBI" id="CHEBI:57856"/>
        <dbReference type="ChEBI" id="CHEBI:59789"/>
        <dbReference type="ChEBI" id="CHEBI:90510"/>
        <dbReference type="ChEBI" id="CHEBI:90511"/>
        <dbReference type="EC" id="2.1.1.100"/>
    </reaction>
</comment>
<dbReference type="PROSITE" id="PS51257">
    <property type="entry name" value="PROKAR_LIPOPROTEIN"/>
    <property type="match status" value="1"/>
</dbReference>
<evidence type="ECO:0000256" key="2">
    <source>
        <dbReference type="ARBA" id="ARBA00009140"/>
    </source>
</evidence>
<dbReference type="GO" id="GO:0032259">
    <property type="term" value="P:methylation"/>
    <property type="evidence" value="ECO:0007669"/>
    <property type="project" value="UniProtKB-KW"/>
</dbReference>
<dbReference type="InterPro" id="IPR025770">
    <property type="entry name" value="PPMT_MeTrfase"/>
</dbReference>
<dbReference type="GO" id="GO:0004671">
    <property type="term" value="F:protein C-terminal S-isoprenylcysteine carboxyl O-methyltransferase activity"/>
    <property type="evidence" value="ECO:0007669"/>
    <property type="project" value="UniProtKB-EC"/>
</dbReference>
<dbReference type="OrthoDB" id="422086at2759"/>
<keyword evidence="10" id="KW-0256">Endoplasmic reticulum</keyword>
<evidence type="ECO:0000256" key="1">
    <source>
        <dbReference type="ARBA" id="ARBA00004141"/>
    </source>
</evidence>
<dbReference type="PANTHER" id="PTHR12714">
    <property type="entry name" value="PROTEIN-S ISOPRENYLCYSTEINE O-METHYLTRANSFERASE"/>
    <property type="match status" value="1"/>
</dbReference>
<dbReference type="VEuPathDB" id="TriTrypDB:TRSC58_01173"/>
<comment type="subcellular location">
    <subcellularLocation>
        <location evidence="10">Endoplasmic reticulum membrane</location>
        <topology evidence="10">Multi-pass membrane protein</topology>
    </subcellularLocation>
    <subcellularLocation>
        <location evidence="1">Membrane</location>
        <topology evidence="1">Multi-pass membrane protein</topology>
    </subcellularLocation>
</comment>
<evidence type="ECO:0000313" key="11">
    <source>
        <dbReference type="EMBL" id="ESL11086.1"/>
    </source>
</evidence>
<dbReference type="AlphaFoldDB" id="A0A061JAJ8"/>